<dbReference type="PANTHER" id="PTHR13847:SF193">
    <property type="entry name" value="PYRUVATE DEHYDROGENASE PHOSPHATASE REGULATORY SUBUNIT, MITOCHONDRIAL"/>
    <property type="match status" value="1"/>
</dbReference>
<keyword evidence="4" id="KW-1185">Reference proteome</keyword>
<evidence type="ECO:0000313" key="3">
    <source>
        <dbReference type="EMBL" id="TQM89828.1"/>
    </source>
</evidence>
<feature type="domain" description="FAD dependent oxidoreductase" evidence="2">
    <location>
        <begin position="9"/>
        <end position="57"/>
    </location>
</feature>
<protein>
    <submittedName>
        <fullName evidence="3">FAD dependent oxidoreductase</fullName>
    </submittedName>
</protein>
<dbReference type="Pfam" id="PF01266">
    <property type="entry name" value="DAO"/>
    <property type="match status" value="1"/>
</dbReference>
<evidence type="ECO:0000259" key="2">
    <source>
        <dbReference type="Pfam" id="PF01266"/>
    </source>
</evidence>
<organism evidence="3 4">
    <name type="scientific">Roseinatronobacter monicus</name>
    <dbReference type="NCBI Taxonomy" id="393481"/>
    <lineage>
        <taxon>Bacteria</taxon>
        <taxon>Pseudomonadati</taxon>
        <taxon>Pseudomonadota</taxon>
        <taxon>Alphaproteobacteria</taxon>
        <taxon>Rhodobacterales</taxon>
        <taxon>Paracoccaceae</taxon>
        <taxon>Roseinatronobacter</taxon>
    </lineage>
</organism>
<dbReference type="GO" id="GO:0005737">
    <property type="term" value="C:cytoplasm"/>
    <property type="evidence" value="ECO:0007669"/>
    <property type="project" value="TreeGrafter"/>
</dbReference>
<dbReference type="InterPro" id="IPR036188">
    <property type="entry name" value="FAD/NAD-bd_sf"/>
</dbReference>
<keyword evidence="1" id="KW-0560">Oxidoreductase</keyword>
<reference evidence="3 4" key="1">
    <citation type="submission" date="2019-06" db="EMBL/GenBank/DDBJ databases">
        <title>Genomic Encyclopedia of Archaeal and Bacterial Type Strains, Phase II (KMG-II): from individual species to whole genera.</title>
        <authorList>
            <person name="Goeker M."/>
        </authorList>
    </citation>
    <scope>NUCLEOTIDE SEQUENCE [LARGE SCALE GENOMIC DNA]</scope>
    <source>
        <strain evidence="3 4">DSM 18423</strain>
    </source>
</reference>
<name>A0A543K424_9RHOB</name>
<dbReference type="GO" id="GO:0016491">
    <property type="term" value="F:oxidoreductase activity"/>
    <property type="evidence" value="ECO:0007669"/>
    <property type="project" value="UniProtKB-KW"/>
</dbReference>
<dbReference type="PROSITE" id="PS51257">
    <property type="entry name" value="PROKAR_LIPOPROTEIN"/>
    <property type="match status" value="1"/>
</dbReference>
<gene>
    <name evidence="3" type="ORF">BD293_4135</name>
</gene>
<evidence type="ECO:0000313" key="4">
    <source>
        <dbReference type="Proteomes" id="UP000320582"/>
    </source>
</evidence>
<comment type="caution">
    <text evidence="3">The sequence shown here is derived from an EMBL/GenBank/DDBJ whole genome shotgun (WGS) entry which is preliminary data.</text>
</comment>
<dbReference type="Gene3D" id="3.50.50.60">
    <property type="entry name" value="FAD/NAD(P)-binding domain"/>
    <property type="match status" value="1"/>
</dbReference>
<evidence type="ECO:0000256" key="1">
    <source>
        <dbReference type="ARBA" id="ARBA00023002"/>
    </source>
</evidence>
<dbReference type="EMBL" id="VFPT01000004">
    <property type="protein sequence ID" value="TQM89828.1"/>
    <property type="molecule type" value="Genomic_DNA"/>
</dbReference>
<dbReference type="InterPro" id="IPR006076">
    <property type="entry name" value="FAD-dep_OxRdtase"/>
</dbReference>
<dbReference type="Proteomes" id="UP000320582">
    <property type="component" value="Unassembled WGS sequence"/>
</dbReference>
<accession>A0A543K424</accession>
<dbReference type="SUPFAM" id="SSF51905">
    <property type="entry name" value="FAD/NAD(P)-binding domain"/>
    <property type="match status" value="1"/>
</dbReference>
<sequence length="62" mass="6473">MVTLPAKARVVIIGGGISGCSVAYHLAKLGWTDIVLLERKQLTSGTTWHAAGLVGQLRASQA</sequence>
<proteinExistence type="predicted"/>
<dbReference type="AlphaFoldDB" id="A0A543K424"/>
<dbReference type="PANTHER" id="PTHR13847">
    <property type="entry name" value="SARCOSINE DEHYDROGENASE-RELATED"/>
    <property type="match status" value="1"/>
</dbReference>